<keyword evidence="3" id="KW-0732">Signal</keyword>
<dbReference type="SUPFAM" id="SSF53850">
    <property type="entry name" value="Periplasmic binding protein-like II"/>
    <property type="match status" value="1"/>
</dbReference>
<name>A0AA97FIY4_9MICO</name>
<reference evidence="4 5" key="1">
    <citation type="submission" date="2023-02" db="EMBL/GenBank/DDBJ databases">
        <title>Microbacterium betulae sp. nov., isolated from birch wood.</title>
        <authorList>
            <person name="Pasciak M."/>
            <person name="Pawlik K.J."/>
            <person name="Martynowski D."/>
            <person name="Laczmanski L."/>
            <person name="Ciekot J."/>
            <person name="Szponar B."/>
            <person name="Wojcik-Fatla A."/>
            <person name="Mackiewicz B."/>
            <person name="Farian E."/>
            <person name="Cholewa G."/>
            <person name="Cholewa A."/>
            <person name="Dutkiewicz J."/>
        </authorList>
    </citation>
    <scope>NUCLEOTIDE SEQUENCE [LARGE SCALE GENOMIC DNA]</scope>
    <source>
        <strain evidence="4 5">AB</strain>
    </source>
</reference>
<organism evidence="4 5">
    <name type="scientific">Microbacterium betulae</name>
    <dbReference type="NCBI Taxonomy" id="2981139"/>
    <lineage>
        <taxon>Bacteria</taxon>
        <taxon>Bacillati</taxon>
        <taxon>Actinomycetota</taxon>
        <taxon>Actinomycetes</taxon>
        <taxon>Micrococcales</taxon>
        <taxon>Microbacteriaceae</taxon>
        <taxon>Microbacterium</taxon>
    </lineage>
</organism>
<evidence type="ECO:0000313" key="5">
    <source>
        <dbReference type="Proteomes" id="UP001305498"/>
    </source>
</evidence>
<evidence type="ECO:0000256" key="2">
    <source>
        <dbReference type="ARBA" id="ARBA00022448"/>
    </source>
</evidence>
<evidence type="ECO:0000313" key="4">
    <source>
        <dbReference type="EMBL" id="WOF24026.1"/>
    </source>
</evidence>
<protein>
    <submittedName>
        <fullName evidence="4">ABC transporter substrate-binding protein</fullName>
    </submittedName>
</protein>
<dbReference type="KEGG" id="mbet:N8K70_04935"/>
<dbReference type="InterPro" id="IPR050490">
    <property type="entry name" value="Bact_solute-bd_prot1"/>
</dbReference>
<keyword evidence="2" id="KW-0813">Transport</keyword>
<dbReference type="Proteomes" id="UP001305498">
    <property type="component" value="Chromosome"/>
</dbReference>
<dbReference type="Gene3D" id="3.40.190.10">
    <property type="entry name" value="Periplasmic binding protein-like II"/>
    <property type="match status" value="2"/>
</dbReference>
<feature type="chain" id="PRO_5041733041" evidence="3">
    <location>
        <begin position="22"/>
        <end position="462"/>
    </location>
</feature>
<accession>A0AA97FIY4</accession>
<dbReference type="EMBL" id="CP118157">
    <property type="protein sequence ID" value="WOF24026.1"/>
    <property type="molecule type" value="Genomic_DNA"/>
</dbReference>
<dbReference type="PROSITE" id="PS51257">
    <property type="entry name" value="PROKAR_LIPOPROTEIN"/>
    <property type="match status" value="1"/>
</dbReference>
<dbReference type="PANTHER" id="PTHR43649">
    <property type="entry name" value="ARABINOSE-BINDING PROTEIN-RELATED"/>
    <property type="match status" value="1"/>
</dbReference>
<gene>
    <name evidence="4" type="ORF">N8K70_04935</name>
</gene>
<dbReference type="AlphaFoldDB" id="A0AA97FIY4"/>
<dbReference type="RefSeq" id="WP_317140500.1">
    <property type="nucleotide sequence ID" value="NZ_CP118157.1"/>
</dbReference>
<feature type="signal peptide" evidence="3">
    <location>
        <begin position="1"/>
        <end position="21"/>
    </location>
</feature>
<evidence type="ECO:0000256" key="3">
    <source>
        <dbReference type="SAM" id="SignalP"/>
    </source>
</evidence>
<sequence>MHSTTARRTVWPALAATSALALVLAGCADTAPPEGEADSVSSGIFPAELVEAATARATEIADGAELDGTTVTMIGTWGGSERERFLATLEPFEEATGVTVEFTGTEDYQSVIQSGVDSGNPIDVAAASSLGIVHSYAESGDLVDLNELIGEEALASGYGDGFLSSTSVDGGNYGLWSMVDNYMVWYDPGSYEGPTGTDVTWDEVSAYADELSGSGTAPWCMGLSAGANTGWPGAYFVLDLLLKDAGPDFVEALGTGDAAWDSPEVRTAFDRFSAVVADASTVSGGPDGALSTDPGAAGAGMYTDPAQCELMHWGTFTAAIVLASDESLEPVDDLDFLLMPTIDPAYADAQGYAGTILSAFSDRPEVAALMTYLASSEHANLIAATGNWTSPNTGTDAASYPNEILAKVATEILSSEDLVPFPTVVSQSDVTAAIYRTTAEFVQDPSTLDDNLATLDELVAGS</sequence>
<evidence type="ECO:0000256" key="1">
    <source>
        <dbReference type="ARBA" id="ARBA00008520"/>
    </source>
</evidence>
<proteinExistence type="inferred from homology"/>
<dbReference type="PANTHER" id="PTHR43649:SF29">
    <property type="entry name" value="OSMOPROTECTIVE COMPOUNDS-BINDING PROTEIN GGTB"/>
    <property type="match status" value="1"/>
</dbReference>
<keyword evidence="5" id="KW-1185">Reference proteome</keyword>
<comment type="similarity">
    <text evidence="1">Belongs to the bacterial solute-binding protein 1 family.</text>
</comment>